<feature type="domain" description="Chorein N-terminal" evidence="2">
    <location>
        <begin position="4"/>
        <end position="261"/>
    </location>
</feature>
<dbReference type="Pfam" id="PF12624">
    <property type="entry name" value="VPS13_N"/>
    <property type="match status" value="1"/>
</dbReference>
<gene>
    <name evidence="3" type="ORF">LARSCL_LOCUS1515</name>
</gene>
<proteinExistence type="predicted"/>
<name>A0AAV1YZN9_9ARAC</name>
<dbReference type="PANTHER" id="PTHR12517:SF0">
    <property type="entry name" value="INTERMEMBRANE LIPID TRANSFER PROTEIN VPS13B"/>
    <property type="match status" value="1"/>
</dbReference>
<dbReference type="Proteomes" id="UP001497382">
    <property type="component" value="Unassembled WGS sequence"/>
</dbReference>
<keyword evidence="4" id="KW-1185">Reference proteome</keyword>
<evidence type="ECO:0000313" key="4">
    <source>
        <dbReference type="Proteomes" id="UP001497382"/>
    </source>
</evidence>
<organism evidence="3 4">
    <name type="scientific">Larinioides sclopetarius</name>
    <dbReference type="NCBI Taxonomy" id="280406"/>
    <lineage>
        <taxon>Eukaryota</taxon>
        <taxon>Metazoa</taxon>
        <taxon>Ecdysozoa</taxon>
        <taxon>Arthropoda</taxon>
        <taxon>Chelicerata</taxon>
        <taxon>Arachnida</taxon>
        <taxon>Araneae</taxon>
        <taxon>Araneomorphae</taxon>
        <taxon>Entelegynae</taxon>
        <taxon>Araneoidea</taxon>
        <taxon>Araneidae</taxon>
        <taxon>Larinioides</taxon>
    </lineage>
</organism>
<reference evidence="3 4" key="1">
    <citation type="submission" date="2024-04" db="EMBL/GenBank/DDBJ databases">
        <authorList>
            <person name="Rising A."/>
            <person name="Reimegard J."/>
            <person name="Sonavane S."/>
            <person name="Akerstrom W."/>
            <person name="Nylinder S."/>
            <person name="Hedman E."/>
            <person name="Kallberg Y."/>
        </authorList>
    </citation>
    <scope>NUCLEOTIDE SEQUENCE [LARGE SCALE GENOMIC DNA]</scope>
</reference>
<dbReference type="EMBL" id="CAXIEN010000009">
    <property type="protein sequence ID" value="CAL1263480.1"/>
    <property type="molecule type" value="Genomic_DNA"/>
</dbReference>
<accession>A0AAV1YZN9</accession>
<comment type="caution">
    <text evidence="3">The sequence shown here is derived from an EMBL/GenBank/DDBJ whole genome shotgun (WGS) entry which is preliminary data.</text>
</comment>
<sequence length="2071" mass="233409">MFKLESYITPLLLSYVDRYIKNLKPEDSQFSLWGGDALFSNLDLRLDVLEQELQLPFTFVNGHIHELRIHVPWTKLGSEPVVITINTIECILKLSTDSTDSDSRPKKHLSTKGFKRLDISEAPPGYVQSLINRVVSNICIICNNVVLKYVEDDIVLSLNIKSVELFNANEKWEKAFVDTNMADTISRKVIYMQDLTVCLDKRDASGKIETYQDPLLYRCSSTWRMYSVYKAPHSKHPSLTRIHMYCESLDFSLTDQQLPMFLRLLNLVIALHNGSTLTSQENIKVHEDVSEPKLILPEDELDEAEMIPQDDSWGSWAWSFVPDVGGLLGSSSTEEELEEANILKSKKIFQFGIYIGKSTCVLKHTVVSQDSSCCSSPKCIFSPLMVIKMYGCSMEFTSKGKDFINVQSGICGVTVTGLEDCVCGFQDFSSNSNEKRSVFLKSGVPPGSGHAYSFLSSSLFDPLAPENCNQERKYCFNFQEHLSTLTEEVMVKRFPAFAFDYLYELEVPEDWIDKISTITSSFLEDSNWHESSTCRLVFGPFCVDITSSLVHRVQKLIDSAKDYDYPYYSQTRKSSVDALNIDEDILAQMEEFVPLRQYHLTLFKPVLRLSVADHSPYHGSKPEIKKVKKKNVKSSKTAKNIKAFETLFSLEIYADCLDLQATTPMYPNKLVKVVGSLSNPNQFLLHHCFNTKSAKAFGLEITLHKESFKKCPECTIIQPTCLTFFMKSLVLPESWNSTDDLILKEYTFECSSVHLNFTEMEFLALICMYQSWAAKNFNANGLEKLKAALEESVNCSPIMTAEISEINCLHQLKKNLELTKFSVSTVCLKFQNGDLSSILFHAPESTECLYKGIDVKKFEVHEEHKQMFLQLLLQIPKEMNNENPALLFLHISGSTIHFELAFFNWLSSALFTHIILDITELDYSCSSPADFEDASTCSSLTQEASTSYSLSKSQSTILISNKKVSLQENVENFLLKHCHFLSYLVLEVDIGSLCGIVPQSTWCVTYEERQTVLYSWQLAESSGNLNGACVFCMPVVKINNNSSISNLLQKMDFSEISIPVKTLQCDKRSEDCFRWTLQIDSCAIYFVERNTDVKYTYLVYPTVLSPTVGLSFKNNENQIALCIHMDSKYVHLSFSALQAELLVHCFNTVSTVAKFAERLEAWINYFKFKTPDVSEHSMPNLEIKPFETNLNYKKTADASQCKKTSTSEVKSQNLDEIKPTQKLTIWIQLALSKLCVTMFGKLSSECSDNDFKLQFDAEEIVSSVDIQEIYSKMKLKLSSLNVTCFVKPPEADSWTPGPYDGKVVFCSNMVSKNIKSKTTTNNSSLGQHSHVKPDNQPFLVANYTQALHSNAKEKWSSSAKQAKIAVQEIKYISEIDLKIKSFGVILWMSLVDVLNQISIPFRTAFSTDVKAYRSFSGKEDLIGVKFCGKNLPLFYVETNIIQVYLPENATLTKSVLKEKYRTDHDGTDVLLLQLDSVTLTSQVENPLPRIILESEIYTTALNSKTIGLPGAAVEDRQYQMDIYGLTLGTIPGSSIVCQNDPKKEFISHYPLTMGENPALEWNIGFIPENRNFADDSVMITPIISSLNIRFAVAPSIVCDALNNISESTEKILVAGISSEISISSEVCLYLSIHQTCFLYSLLKGNLDFVHSVFDSASKQSDVHFDGSSSPINFRKTSRSSSVFSPRVFTPDSANLQGKSNTLTELSRLNFVPYEFLVTAGTVSVMLFYYDSDFKDKESPQHPQDFSAKNYTFSNTEIGRSSSICSALDDNNSAIPSTSMQDASSLITLHPFICLTITQPHSYLLCHPSSQKFESSCFDLQLHGSSADFIVKKPYKSCIPIYDDFKHSYLETKPGEPHQKTGIPPAFLTVTCTDIFSDEAKVKISVERPMKLNFRTSIGEAVLTFLKRFQEEFMGVSPCKEELPPSESATNSDESRTIKNKLLTFFVNMTFCTSQIVLEFTPLLDASSEKLLFSAGSLRIETDIETSENGVKSFDLNLNLSSFVIQTSSSDQVWSFLQPLSFSTTLKCHLKPCIQIELFASGESLLLNASLHHGMKLRKLVEAILEHLQEKF</sequence>
<dbReference type="InterPro" id="IPR039782">
    <property type="entry name" value="VPS13B"/>
</dbReference>
<dbReference type="PANTHER" id="PTHR12517">
    <property type="entry name" value="VACUOLAR PROTEIN SORTING-ASSOCIATED PROTEIN 13B"/>
    <property type="match status" value="1"/>
</dbReference>
<evidence type="ECO:0000313" key="3">
    <source>
        <dbReference type="EMBL" id="CAL1263480.1"/>
    </source>
</evidence>
<dbReference type="InterPro" id="IPR026854">
    <property type="entry name" value="VPS13_N"/>
</dbReference>
<protein>
    <recommendedName>
        <fullName evidence="2">Chorein N-terminal domain-containing protein</fullName>
    </recommendedName>
</protein>
<evidence type="ECO:0000256" key="1">
    <source>
        <dbReference type="ARBA" id="ARBA00022448"/>
    </source>
</evidence>
<evidence type="ECO:0000259" key="2">
    <source>
        <dbReference type="Pfam" id="PF12624"/>
    </source>
</evidence>
<keyword evidence="1" id="KW-0813">Transport</keyword>